<proteinExistence type="predicted"/>
<dbReference type="EMBL" id="JAYWIO010000007">
    <property type="protein sequence ID" value="KAK7251058.1"/>
    <property type="molecule type" value="Genomic_DNA"/>
</dbReference>
<comment type="caution">
    <text evidence="2">The sequence shown here is derived from an EMBL/GenBank/DDBJ whole genome shotgun (WGS) entry which is preliminary data.</text>
</comment>
<evidence type="ECO:0000313" key="2">
    <source>
        <dbReference type="EMBL" id="KAK7251058.1"/>
    </source>
</evidence>
<accession>A0AAN9EAL0</accession>
<evidence type="ECO:0000313" key="3">
    <source>
        <dbReference type="Proteomes" id="UP001372338"/>
    </source>
</evidence>
<reference evidence="2 3" key="1">
    <citation type="submission" date="2024-01" db="EMBL/GenBank/DDBJ databases">
        <title>The genomes of 5 underutilized Papilionoideae crops provide insights into root nodulation and disease resistanc.</title>
        <authorList>
            <person name="Yuan L."/>
        </authorList>
    </citation>
    <scope>NUCLEOTIDE SEQUENCE [LARGE SCALE GENOMIC DNA]</scope>
    <source>
        <strain evidence="2">ZHUSHIDOU_FW_LH</strain>
        <tissue evidence="2">Leaf</tissue>
    </source>
</reference>
<dbReference type="AlphaFoldDB" id="A0AAN9EAL0"/>
<sequence length="109" mass="12235">MSRMAPTVRHSAVQSETDSEESLSEVLEGFKMLEFKDLKGFENFSIIVDGISIDVELPNEVRNKYYKLCCSQHAFLHENLIKGMDHKLVVGIISETVNIADAIKVSTFA</sequence>
<organism evidence="2 3">
    <name type="scientific">Crotalaria pallida</name>
    <name type="common">Smooth rattlebox</name>
    <name type="synonym">Crotalaria striata</name>
    <dbReference type="NCBI Taxonomy" id="3830"/>
    <lineage>
        <taxon>Eukaryota</taxon>
        <taxon>Viridiplantae</taxon>
        <taxon>Streptophyta</taxon>
        <taxon>Embryophyta</taxon>
        <taxon>Tracheophyta</taxon>
        <taxon>Spermatophyta</taxon>
        <taxon>Magnoliopsida</taxon>
        <taxon>eudicotyledons</taxon>
        <taxon>Gunneridae</taxon>
        <taxon>Pentapetalae</taxon>
        <taxon>rosids</taxon>
        <taxon>fabids</taxon>
        <taxon>Fabales</taxon>
        <taxon>Fabaceae</taxon>
        <taxon>Papilionoideae</taxon>
        <taxon>50 kb inversion clade</taxon>
        <taxon>genistoids sensu lato</taxon>
        <taxon>core genistoids</taxon>
        <taxon>Crotalarieae</taxon>
        <taxon>Crotalaria</taxon>
    </lineage>
</organism>
<name>A0AAN9EAL0_CROPI</name>
<gene>
    <name evidence="2" type="ORF">RIF29_33932</name>
</gene>
<dbReference type="Proteomes" id="UP001372338">
    <property type="component" value="Unassembled WGS sequence"/>
</dbReference>
<evidence type="ECO:0000256" key="1">
    <source>
        <dbReference type="SAM" id="MobiDB-lite"/>
    </source>
</evidence>
<keyword evidence="3" id="KW-1185">Reference proteome</keyword>
<protein>
    <submittedName>
        <fullName evidence="2">Uncharacterized protein</fullName>
    </submittedName>
</protein>
<feature type="region of interest" description="Disordered" evidence="1">
    <location>
        <begin position="1"/>
        <end position="21"/>
    </location>
</feature>